<comment type="subcellular location">
    <subcellularLocation>
        <location evidence="1">Cell membrane</location>
        <topology evidence="1">Multi-pass membrane protein</topology>
    </subcellularLocation>
</comment>
<protein>
    <submittedName>
        <fullName evidence="16">Beta-glucoside-specific PTS transporter subunit IIABC</fullName>
        <ecNumber evidence="16">2.7.1.-</ecNumber>
    </submittedName>
</protein>
<evidence type="ECO:0000313" key="17">
    <source>
        <dbReference type="Proteomes" id="UP001618531"/>
    </source>
</evidence>
<dbReference type="PROSITE" id="PS01035">
    <property type="entry name" value="PTS_EIIB_TYPE_1_CYS"/>
    <property type="match status" value="1"/>
</dbReference>
<evidence type="ECO:0000313" key="16">
    <source>
        <dbReference type="EMBL" id="MFK0524615.1"/>
    </source>
</evidence>
<dbReference type="EMBL" id="JBIYSL010000004">
    <property type="protein sequence ID" value="MFK0524615.1"/>
    <property type="molecule type" value="Genomic_DNA"/>
</dbReference>
<dbReference type="RefSeq" id="WP_402877138.1">
    <property type="nucleotide sequence ID" value="NZ_JBIYSL010000004.1"/>
</dbReference>
<feature type="transmembrane region" description="Helical" evidence="12">
    <location>
        <begin position="200"/>
        <end position="229"/>
    </location>
</feature>
<keyword evidence="2" id="KW-0813">Transport</keyword>
<dbReference type="InterPro" id="IPR013013">
    <property type="entry name" value="PTS_EIIC_1"/>
</dbReference>
<reference evidence="16 17" key="1">
    <citation type="submission" date="2024-11" db="EMBL/GenBank/DDBJ databases">
        <title>Identification and Characterization of a Novel Fosfomycin Bacillithiol Transferase FosB8 in Paenibacillus illinoisensis.</title>
        <authorList>
            <person name="Lu W."/>
        </authorList>
    </citation>
    <scope>NUCLEOTIDE SEQUENCE [LARGE SCALE GENOMIC DNA]</scope>
    <source>
        <strain evidence="16 17">WP77</strain>
    </source>
</reference>
<dbReference type="NCBIfam" id="TIGR01995">
    <property type="entry name" value="PTS-II-ABC-beta"/>
    <property type="match status" value="1"/>
</dbReference>
<evidence type="ECO:0000256" key="3">
    <source>
        <dbReference type="ARBA" id="ARBA00022475"/>
    </source>
</evidence>
<evidence type="ECO:0000256" key="4">
    <source>
        <dbReference type="ARBA" id="ARBA00022597"/>
    </source>
</evidence>
<dbReference type="InterPro" id="IPR003352">
    <property type="entry name" value="PTS_EIIC"/>
</dbReference>
<dbReference type="PROSITE" id="PS00371">
    <property type="entry name" value="PTS_EIIA_TYPE_1_HIS"/>
    <property type="match status" value="1"/>
</dbReference>
<organism evidence="16 17">
    <name type="scientific">Paenibacillus illinoisensis</name>
    <dbReference type="NCBI Taxonomy" id="59845"/>
    <lineage>
        <taxon>Bacteria</taxon>
        <taxon>Bacillati</taxon>
        <taxon>Bacillota</taxon>
        <taxon>Bacilli</taxon>
        <taxon>Bacillales</taxon>
        <taxon>Paenibacillaceae</taxon>
        <taxon>Paenibacillus</taxon>
    </lineage>
</organism>
<evidence type="ECO:0000259" key="15">
    <source>
        <dbReference type="PROSITE" id="PS51103"/>
    </source>
</evidence>
<evidence type="ECO:0000256" key="10">
    <source>
        <dbReference type="ARBA" id="ARBA00023136"/>
    </source>
</evidence>
<evidence type="ECO:0000256" key="2">
    <source>
        <dbReference type="ARBA" id="ARBA00022448"/>
    </source>
</evidence>
<dbReference type="PANTHER" id="PTHR30175:SF1">
    <property type="entry name" value="PTS SYSTEM ARBUTIN-, CELLOBIOSE-, AND SALICIN-SPECIFIC EIIBC COMPONENT-RELATED"/>
    <property type="match status" value="1"/>
</dbReference>
<evidence type="ECO:0000256" key="12">
    <source>
        <dbReference type="SAM" id="Phobius"/>
    </source>
</evidence>
<evidence type="ECO:0000256" key="8">
    <source>
        <dbReference type="ARBA" id="ARBA00022777"/>
    </source>
</evidence>
<feature type="domain" description="PTS EIIA type-1" evidence="13">
    <location>
        <begin position="510"/>
        <end position="613"/>
    </location>
</feature>
<evidence type="ECO:0000256" key="5">
    <source>
        <dbReference type="ARBA" id="ARBA00022679"/>
    </source>
</evidence>
<dbReference type="Proteomes" id="UP001618531">
    <property type="component" value="Unassembled WGS sequence"/>
</dbReference>
<feature type="transmembrane region" description="Helical" evidence="12">
    <location>
        <begin position="382"/>
        <end position="403"/>
    </location>
</feature>
<dbReference type="PROSITE" id="PS51103">
    <property type="entry name" value="PTS_EIIC_TYPE_1"/>
    <property type="match status" value="1"/>
</dbReference>
<feature type="transmembrane region" description="Helical" evidence="12">
    <location>
        <begin position="171"/>
        <end position="188"/>
    </location>
</feature>
<comment type="caution">
    <text evidence="16">The sequence shown here is derived from an EMBL/GenBank/DDBJ whole genome shotgun (WGS) entry which is preliminary data.</text>
</comment>
<keyword evidence="5 16" id="KW-0808">Transferase</keyword>
<dbReference type="Pfam" id="PF00367">
    <property type="entry name" value="PTS_EIIB"/>
    <property type="match status" value="1"/>
</dbReference>
<keyword evidence="4" id="KW-0762">Sugar transport</keyword>
<dbReference type="PANTHER" id="PTHR30175">
    <property type="entry name" value="PHOSPHOTRANSFERASE SYSTEM TRANSPORT PROTEIN"/>
    <property type="match status" value="1"/>
</dbReference>
<feature type="transmembrane region" description="Helical" evidence="12">
    <location>
        <begin position="241"/>
        <end position="266"/>
    </location>
</feature>
<dbReference type="SUPFAM" id="SSF55604">
    <property type="entry name" value="Glucose permease domain IIB"/>
    <property type="match status" value="1"/>
</dbReference>
<dbReference type="InterPro" id="IPR011297">
    <property type="entry name" value="PTS_IIABC_b_glu"/>
</dbReference>
<sequence length="639" mass="67587">MNHQEMAQEIIKAVGGTNNINSVYHCITRLRFELKDNDKVDNGTLKKLDKVMGTNISGDQFQVIIGNDVPKVFDAMVKEHPALQRSPEKKETKSDNKKNVILKIFETIAGVFAPMLPAITAAGMLKGLLALFVSLGWMSAGTDTYRILSAIGDGVFHYLPLLIAVSAARKFGSNPFVAIALGTALMYPDMSTLLSSGESVAFIGIPVTAVSYASSVIPILLAVWLMSYVEKWVDRVIPAALKLLLVPLITLLVMVPVTLIAIGPLGTFVGNGLSGGINWLLNEGGLIAGIVLGGAMALIIMTGMHYALVPIILSNIATLGFDKFLPLTYISNMGQAGATLGVFFRAKDKKLKTVALSTSFTALMGVTEPAMYGVNMKYKKPFAAAMIGSAVGGGFALAFGAKAYVLAGNGGLPGLPSLIGQTFWYSLIGMILAFVVGAIMSTVFGIKEEEGDAEALAQFSPGATSTPAAAPSNEAAAVNVDEMGAPTPTSDETAVAPMTGKVIPLKEVNDPTFGDELMGKGVAFVPSLGELVSPVTGTVMNVFKTKHAIVVRSDNGMELLIHVGINTVKLRGQYFESHVTAGTRVQAGDKLLSFELDQIAKEYDITTAMVVTNTADYKDIQPVNLGEITMGQEVLKAQI</sequence>
<dbReference type="PROSITE" id="PS51098">
    <property type="entry name" value="PTS_EIIB_TYPE_1"/>
    <property type="match status" value="1"/>
</dbReference>
<feature type="transmembrane region" description="Helical" evidence="12">
    <location>
        <begin position="423"/>
        <end position="446"/>
    </location>
</feature>
<dbReference type="EC" id="2.7.1.-" evidence="16"/>
<dbReference type="InterPro" id="IPR050558">
    <property type="entry name" value="PTS_Sugar-Specific_Components"/>
</dbReference>
<dbReference type="InterPro" id="IPR011055">
    <property type="entry name" value="Dup_hybrid_motif"/>
</dbReference>
<feature type="transmembrane region" description="Helical" evidence="12">
    <location>
        <begin position="145"/>
        <end position="164"/>
    </location>
</feature>
<dbReference type="Pfam" id="PF02378">
    <property type="entry name" value="PTS_EIIC"/>
    <property type="match status" value="1"/>
</dbReference>
<name>A0ABW8HY67_9BACL</name>
<dbReference type="Pfam" id="PF00358">
    <property type="entry name" value="PTS_EIIA_1"/>
    <property type="match status" value="1"/>
</dbReference>
<evidence type="ECO:0000256" key="9">
    <source>
        <dbReference type="ARBA" id="ARBA00022989"/>
    </source>
</evidence>
<feature type="active site" description="Phosphocysteine intermediate; for EIIB activity" evidence="11">
    <location>
        <position position="26"/>
    </location>
</feature>
<accession>A0ABW8HY67</accession>
<keyword evidence="6" id="KW-0598">Phosphotransferase system</keyword>
<evidence type="ECO:0000259" key="13">
    <source>
        <dbReference type="PROSITE" id="PS51093"/>
    </source>
</evidence>
<feature type="domain" description="PTS EIIB type-1" evidence="14">
    <location>
        <begin position="4"/>
        <end position="86"/>
    </location>
</feature>
<dbReference type="PROSITE" id="PS51093">
    <property type="entry name" value="PTS_EIIA_TYPE_1"/>
    <property type="match status" value="1"/>
</dbReference>
<evidence type="ECO:0000256" key="11">
    <source>
        <dbReference type="PROSITE-ProRule" id="PRU00421"/>
    </source>
</evidence>
<proteinExistence type="predicted"/>
<gene>
    <name evidence="16" type="ORF">ACINKY_20660</name>
</gene>
<keyword evidence="9 12" id="KW-1133">Transmembrane helix</keyword>
<dbReference type="Gene3D" id="3.30.1360.60">
    <property type="entry name" value="Glucose permease domain IIB"/>
    <property type="match status" value="1"/>
</dbReference>
<evidence type="ECO:0000256" key="1">
    <source>
        <dbReference type="ARBA" id="ARBA00004651"/>
    </source>
</evidence>
<dbReference type="SUPFAM" id="SSF51261">
    <property type="entry name" value="Duplicated hybrid motif"/>
    <property type="match status" value="1"/>
</dbReference>
<keyword evidence="3" id="KW-1003">Cell membrane</keyword>
<dbReference type="GO" id="GO:0016740">
    <property type="term" value="F:transferase activity"/>
    <property type="evidence" value="ECO:0007669"/>
    <property type="project" value="UniProtKB-KW"/>
</dbReference>
<dbReference type="InterPro" id="IPR018113">
    <property type="entry name" value="PTrfase_EIIB_Cys"/>
</dbReference>
<keyword evidence="8" id="KW-0418">Kinase</keyword>
<keyword evidence="7 12" id="KW-0812">Transmembrane</keyword>
<keyword evidence="17" id="KW-1185">Reference proteome</keyword>
<dbReference type="InterPro" id="IPR001127">
    <property type="entry name" value="PTS_EIIA_1_perm"/>
</dbReference>
<evidence type="ECO:0000259" key="14">
    <source>
        <dbReference type="PROSITE" id="PS51098"/>
    </source>
</evidence>
<keyword evidence="10 12" id="KW-0472">Membrane</keyword>
<feature type="transmembrane region" description="Helical" evidence="12">
    <location>
        <begin position="286"/>
        <end position="313"/>
    </location>
</feature>
<feature type="domain" description="PTS EIIC type-1" evidence="15">
    <location>
        <begin position="106"/>
        <end position="460"/>
    </location>
</feature>
<feature type="transmembrane region" description="Helical" evidence="12">
    <location>
        <begin position="100"/>
        <end position="125"/>
    </location>
</feature>
<evidence type="ECO:0000256" key="7">
    <source>
        <dbReference type="ARBA" id="ARBA00022692"/>
    </source>
</evidence>
<dbReference type="InterPro" id="IPR001996">
    <property type="entry name" value="PTS_IIB_1"/>
</dbReference>
<dbReference type="InterPro" id="IPR036878">
    <property type="entry name" value="Glu_permease_IIB"/>
</dbReference>
<dbReference type="NCBIfam" id="TIGR00830">
    <property type="entry name" value="PTBA"/>
    <property type="match status" value="1"/>
</dbReference>
<evidence type="ECO:0000256" key="6">
    <source>
        <dbReference type="ARBA" id="ARBA00022683"/>
    </source>
</evidence>
<dbReference type="CDD" id="cd00212">
    <property type="entry name" value="PTS_IIB_glc"/>
    <property type="match status" value="1"/>
</dbReference>
<dbReference type="Gene3D" id="2.70.70.10">
    <property type="entry name" value="Glucose Permease (Domain IIA)"/>
    <property type="match status" value="1"/>
</dbReference>